<dbReference type="Proteomes" id="UP000426328">
    <property type="component" value="Chromosome"/>
</dbReference>
<dbReference type="EMBL" id="WHYS01000002">
    <property type="protein sequence ID" value="MQL56230.1"/>
    <property type="molecule type" value="Genomic_DNA"/>
</dbReference>
<dbReference type="KEGG" id="aamb:D1866_03870"/>
<protein>
    <recommendedName>
        <fullName evidence="2">Putative antitoxin D1866_03870</fullName>
    </recommendedName>
</protein>
<evidence type="ECO:0000256" key="3">
    <source>
        <dbReference type="PROSITE-ProRule" id="PRU01248"/>
    </source>
</evidence>
<dbReference type="RefSeq" id="WP_015580760.1">
    <property type="nucleotide sequence ID" value="NZ_CP045482.1"/>
</dbReference>
<name>A0A650CUA5_ACIAM</name>
<organism evidence="7 8">
    <name type="scientific">Acidianus ambivalens</name>
    <name type="common">Desulfurolobus ambivalens</name>
    <dbReference type="NCBI Taxonomy" id="2283"/>
    <lineage>
        <taxon>Archaea</taxon>
        <taxon>Thermoproteota</taxon>
        <taxon>Thermoprotei</taxon>
        <taxon>Sulfolobales</taxon>
        <taxon>Sulfolobaceae</taxon>
        <taxon>Acidianus</taxon>
    </lineage>
</organism>
<dbReference type="PROSITE" id="PS51900">
    <property type="entry name" value="CB"/>
    <property type="match status" value="1"/>
</dbReference>
<feature type="coiled-coil region" evidence="4">
    <location>
        <begin position="52"/>
        <end position="79"/>
    </location>
</feature>
<reference evidence="6 9" key="1">
    <citation type="submission" date="2019-10" db="EMBL/GenBank/DDBJ databases">
        <title>Comparative genomics of sulfur disproportionating microorganisms.</title>
        <authorList>
            <person name="Ward L.M."/>
            <person name="Bertran E."/>
            <person name="Johnston D."/>
        </authorList>
    </citation>
    <scope>NUCLEOTIDE SEQUENCE [LARGE SCALE GENOMIC DNA]</scope>
    <source>
        <strain evidence="6 9">DSM 3772</strain>
    </source>
</reference>
<dbReference type="HAMAP" id="MF_00794">
    <property type="entry name" value="UPF0330"/>
    <property type="match status" value="1"/>
</dbReference>
<reference evidence="7 8" key="2">
    <citation type="submission" date="2019-10" db="EMBL/GenBank/DDBJ databases">
        <title>Genome Sequences from Six Type Strain Members of the Archaeal Family Sulfolobaceae: Acidianus ambivalens, Acidianus infernus, Metallosphaera prunae, Stygiolobus azoricus, Sulfolobus metallicus, and Sulfurisphaera ohwakuensis.</title>
        <authorList>
            <person name="Counts J.A."/>
            <person name="Kelly R.M."/>
        </authorList>
    </citation>
    <scope>NUCLEOTIDE SEQUENCE [LARGE SCALE GENOMIC DNA]</scope>
    <source>
        <strain evidence="7 8">LEI 10</strain>
    </source>
</reference>
<dbReference type="Proteomes" id="UP000474054">
    <property type="component" value="Unassembled WGS sequence"/>
</dbReference>
<sequence length="84" mass="10200">MYIGYMKTIMIRDEVYRKLVEIKGDKSFSDVIEELIEESLSLRRKKLEKYFGILSEEEAEELEREIKEMRKRSDESINRKLSNY</sequence>
<gene>
    <name evidence="7" type="ORF">D1866_03870</name>
    <name evidence="6" type="ORF">GFB69_10960</name>
</gene>
<dbReference type="InterPro" id="IPR044068">
    <property type="entry name" value="CB"/>
</dbReference>
<dbReference type="InterPro" id="IPR003847">
    <property type="entry name" value="Put_antitoxin"/>
</dbReference>
<evidence type="ECO:0000259" key="5">
    <source>
        <dbReference type="PROSITE" id="PS51900"/>
    </source>
</evidence>
<keyword evidence="8" id="KW-1185">Reference proteome</keyword>
<dbReference type="AlphaFoldDB" id="A0A650CUA5"/>
<keyword evidence="1" id="KW-1277">Toxin-antitoxin system</keyword>
<keyword evidence="3" id="KW-0238">DNA-binding</keyword>
<dbReference type="NCBIfam" id="NF010251">
    <property type="entry name" value="PRK13696.1-3"/>
    <property type="match status" value="1"/>
</dbReference>
<accession>A0A650CUA5</accession>
<evidence type="ECO:0000256" key="2">
    <source>
        <dbReference type="HAMAP-Rule" id="MF_00794"/>
    </source>
</evidence>
<evidence type="ECO:0000313" key="6">
    <source>
        <dbReference type="EMBL" id="MQL56230.1"/>
    </source>
</evidence>
<dbReference type="GeneID" id="15296904"/>
<evidence type="ECO:0000256" key="1">
    <source>
        <dbReference type="ARBA" id="ARBA00022649"/>
    </source>
</evidence>
<evidence type="ECO:0000313" key="9">
    <source>
        <dbReference type="Proteomes" id="UP000474054"/>
    </source>
</evidence>
<evidence type="ECO:0000313" key="8">
    <source>
        <dbReference type="Proteomes" id="UP000426328"/>
    </source>
</evidence>
<proteinExistence type="inferred from homology"/>
<comment type="similarity">
    <text evidence="2">Belongs to the UPF0330 family.</text>
</comment>
<comment type="function">
    <text evidence="2">Possibly the antitoxin component of a toxin-antitoxin (TA) module.</text>
</comment>
<dbReference type="EMBL" id="CP045482">
    <property type="protein sequence ID" value="QGR21232.1"/>
    <property type="molecule type" value="Genomic_DNA"/>
</dbReference>
<evidence type="ECO:0000313" key="7">
    <source>
        <dbReference type="EMBL" id="QGR21232.1"/>
    </source>
</evidence>
<dbReference type="GO" id="GO:0003677">
    <property type="term" value="F:DNA binding"/>
    <property type="evidence" value="ECO:0007669"/>
    <property type="project" value="UniProtKB-UniRule"/>
</dbReference>
<dbReference type="Pfam" id="PF02697">
    <property type="entry name" value="VAPB_antitox"/>
    <property type="match status" value="1"/>
</dbReference>
<evidence type="ECO:0000256" key="4">
    <source>
        <dbReference type="SAM" id="Coils"/>
    </source>
</evidence>
<feature type="domain" description="Core-binding (CB)" evidence="5">
    <location>
        <begin position="26"/>
        <end position="84"/>
    </location>
</feature>
<keyword evidence="4" id="KW-0175">Coiled coil</keyword>